<dbReference type="EMBL" id="GL379927">
    <property type="protein sequence ID" value="EGT35894.1"/>
    <property type="molecule type" value="Genomic_DNA"/>
</dbReference>
<accession>G0NQP8</accession>
<evidence type="ECO:0000313" key="3">
    <source>
        <dbReference type="EMBL" id="EGT35894.1"/>
    </source>
</evidence>
<dbReference type="HOGENOM" id="CLU_030831_3_3_1"/>
<dbReference type="Proteomes" id="UP000008068">
    <property type="component" value="Unassembled WGS sequence"/>
</dbReference>
<protein>
    <recommendedName>
        <fullName evidence="5">DUF38 domain-containing protein</fullName>
    </recommendedName>
</protein>
<dbReference type="InterPro" id="IPR040161">
    <property type="entry name" value="FB224"/>
</dbReference>
<dbReference type="Pfam" id="PF01827">
    <property type="entry name" value="FTH"/>
    <property type="match status" value="1"/>
</dbReference>
<evidence type="ECO:0000259" key="2">
    <source>
        <dbReference type="Pfam" id="PF17906"/>
    </source>
</evidence>
<name>G0NQP8_CAEBE</name>
<dbReference type="Pfam" id="PF17906">
    <property type="entry name" value="HTH_48"/>
    <property type="match status" value="1"/>
</dbReference>
<dbReference type="Gene3D" id="1.10.10.1450">
    <property type="match status" value="1"/>
</dbReference>
<dbReference type="FunCoup" id="G0NQP8">
    <property type="interactions" value="26"/>
</dbReference>
<feature type="domain" description="Mos1 transposase HTH" evidence="2">
    <location>
        <begin position="9"/>
        <end position="57"/>
    </location>
</feature>
<dbReference type="STRING" id="135651.G0NQP8"/>
<evidence type="ECO:0000259" key="1">
    <source>
        <dbReference type="Pfam" id="PF01827"/>
    </source>
</evidence>
<evidence type="ECO:0008006" key="5">
    <source>
        <dbReference type="Google" id="ProtNLM"/>
    </source>
</evidence>
<keyword evidence="4" id="KW-1185">Reference proteome</keyword>
<proteinExistence type="predicted"/>
<gene>
    <name evidence="3" type="ORF">CAEBREN_16414</name>
</gene>
<reference evidence="4" key="1">
    <citation type="submission" date="2011-07" db="EMBL/GenBank/DDBJ databases">
        <authorList>
            <consortium name="Caenorhabditis brenneri Sequencing and Analysis Consortium"/>
            <person name="Wilson R.K."/>
        </authorList>
    </citation>
    <scope>NUCLEOTIDE SEQUENCE [LARGE SCALE GENOMIC DNA]</scope>
    <source>
        <strain evidence="4">PB2801</strain>
    </source>
</reference>
<dbReference type="GO" id="GO:0045087">
    <property type="term" value="P:innate immune response"/>
    <property type="evidence" value="ECO:0007669"/>
    <property type="project" value="TreeGrafter"/>
</dbReference>
<dbReference type="OMA" id="RTIDSCV"/>
<sequence length="353" mass="41927">MTEFFKNNPTSLRHCLVYEFLQKKPVEISFSDFCKTVGNDAIKKEDFQFCFNQFEQGRFDDSGKMKLAKTSRSFQTFVENQKLFHRTLKLNISNTRVTIWFNKSVNSEYVRTIDSCVKHHKKRRTFVRGVAYWKQALLDLNSVLKNPKLHLDTLEVVLDTDNKHVFNDLEDASKFDHHLNVENLILRVYSLDKLPNIIPSLKPGYLTSIYIDSHNPNVNLMEKVFEMEQWMQAKYFTLEGFFISPLRNFYHLKEFTVNLNKLSLEDIREIKEVCLECRKFSHRVFQVLFGSSKFEKCSLRVVLDYTYRSICEQEFGYALRENPHIYHYPIPNSTEYFEIEVGGWTLNIQRHKS</sequence>
<dbReference type="InParanoid" id="G0NQP8"/>
<evidence type="ECO:0000313" key="4">
    <source>
        <dbReference type="Proteomes" id="UP000008068"/>
    </source>
</evidence>
<organism evidence="4">
    <name type="scientific">Caenorhabditis brenneri</name>
    <name type="common">Nematode worm</name>
    <dbReference type="NCBI Taxonomy" id="135651"/>
    <lineage>
        <taxon>Eukaryota</taxon>
        <taxon>Metazoa</taxon>
        <taxon>Ecdysozoa</taxon>
        <taxon>Nematoda</taxon>
        <taxon>Chromadorea</taxon>
        <taxon>Rhabditida</taxon>
        <taxon>Rhabditina</taxon>
        <taxon>Rhabditomorpha</taxon>
        <taxon>Rhabditoidea</taxon>
        <taxon>Rhabditidae</taxon>
        <taxon>Peloderinae</taxon>
        <taxon>Caenorhabditis</taxon>
    </lineage>
</organism>
<dbReference type="PANTHER" id="PTHR23015">
    <property type="entry name" value="UNCHARACTERIZED C.ELEGANS PROTEIN"/>
    <property type="match status" value="1"/>
</dbReference>
<dbReference type="InterPro" id="IPR041426">
    <property type="entry name" value="Mos1_HTH"/>
</dbReference>
<feature type="domain" description="DUF38" evidence="1">
    <location>
        <begin position="164"/>
        <end position="286"/>
    </location>
</feature>
<dbReference type="AlphaFoldDB" id="G0NQP8"/>
<dbReference type="InterPro" id="IPR002900">
    <property type="entry name" value="DUF38/FTH_CAE_spp"/>
</dbReference>
<dbReference type="PANTHER" id="PTHR23015:SF4">
    <property type="entry name" value="DUF38 DOMAIN-CONTAINING PROTEIN-RELATED"/>
    <property type="match status" value="1"/>
</dbReference>